<evidence type="ECO:0000256" key="7">
    <source>
        <dbReference type="ARBA" id="ARBA00023239"/>
    </source>
</evidence>
<evidence type="ECO:0000256" key="2">
    <source>
        <dbReference type="ARBA" id="ARBA00005100"/>
    </source>
</evidence>
<reference evidence="11 12" key="1">
    <citation type="submission" date="2021-05" db="EMBL/GenBank/DDBJ databases">
        <title>Genome Assembly of Synthetic Allotetraploid Brassica napus Reveals Homoeologous Exchanges between Subgenomes.</title>
        <authorList>
            <person name="Davis J.T."/>
        </authorList>
    </citation>
    <scope>NUCLEOTIDE SEQUENCE [LARGE SCALE GENOMIC DNA]</scope>
    <source>
        <strain evidence="12">cv. Da-Ae</strain>
        <tissue evidence="11">Seedling</tissue>
    </source>
</reference>
<dbReference type="Proteomes" id="UP000824890">
    <property type="component" value="Unassembled WGS sequence"/>
</dbReference>
<evidence type="ECO:0000256" key="3">
    <source>
        <dbReference type="ARBA" id="ARBA00007505"/>
    </source>
</evidence>
<dbReference type="Gene3D" id="3.40.50.720">
    <property type="entry name" value="NAD(P)-binding Rossmann-like Domain"/>
    <property type="match status" value="1"/>
</dbReference>
<feature type="compositionally biased region" description="Polar residues" evidence="9">
    <location>
        <begin position="22"/>
        <end position="32"/>
    </location>
</feature>
<proteinExistence type="inferred from homology"/>
<evidence type="ECO:0000256" key="6">
    <source>
        <dbReference type="ARBA" id="ARBA00023027"/>
    </source>
</evidence>
<dbReference type="EMBL" id="JAGKQM010000002">
    <property type="protein sequence ID" value="KAH0937399.1"/>
    <property type="molecule type" value="Genomic_DNA"/>
</dbReference>
<comment type="pathway">
    <text evidence="2">Nucleotide-sugar biosynthesis; UDP-alpha-D-xylose biosynthesis; UDP-alpha-D-xylose from UDP-alpha-D-glucuronate: step 1/1.</text>
</comment>
<evidence type="ECO:0000256" key="4">
    <source>
        <dbReference type="ARBA" id="ARBA00012290"/>
    </source>
</evidence>
<feature type="domain" description="NAD(P)-binding" evidence="10">
    <location>
        <begin position="54"/>
        <end position="151"/>
    </location>
</feature>
<dbReference type="PANTHER" id="PTHR43078:SF31">
    <property type="entry name" value="UDP-GLUCURONATE DECARBOXYLASE"/>
    <property type="match status" value="1"/>
</dbReference>
<comment type="cofactor">
    <cofactor evidence="1">
        <name>NAD(+)</name>
        <dbReference type="ChEBI" id="CHEBI:57540"/>
    </cofactor>
</comment>
<dbReference type="InterPro" id="IPR016040">
    <property type="entry name" value="NAD(P)-bd_dom"/>
</dbReference>
<gene>
    <name evidence="11" type="ORF">HID58_004860</name>
</gene>
<organism evidence="11 12">
    <name type="scientific">Brassica napus</name>
    <name type="common">Rape</name>
    <dbReference type="NCBI Taxonomy" id="3708"/>
    <lineage>
        <taxon>Eukaryota</taxon>
        <taxon>Viridiplantae</taxon>
        <taxon>Streptophyta</taxon>
        <taxon>Embryophyta</taxon>
        <taxon>Tracheophyta</taxon>
        <taxon>Spermatophyta</taxon>
        <taxon>Magnoliopsida</taxon>
        <taxon>eudicotyledons</taxon>
        <taxon>Gunneridae</taxon>
        <taxon>Pentapetalae</taxon>
        <taxon>rosids</taxon>
        <taxon>malvids</taxon>
        <taxon>Brassicales</taxon>
        <taxon>Brassicaceae</taxon>
        <taxon>Brassiceae</taxon>
        <taxon>Brassica</taxon>
    </lineage>
</organism>
<dbReference type="InterPro" id="IPR044516">
    <property type="entry name" value="UXS-like"/>
</dbReference>
<accession>A0ABQ8E6X8</accession>
<evidence type="ECO:0000313" key="12">
    <source>
        <dbReference type="Proteomes" id="UP000824890"/>
    </source>
</evidence>
<evidence type="ECO:0000256" key="8">
    <source>
        <dbReference type="ARBA" id="ARBA00025005"/>
    </source>
</evidence>
<dbReference type="EC" id="4.1.1.35" evidence="4"/>
<keyword evidence="12" id="KW-1185">Reference proteome</keyword>
<comment type="similarity">
    <text evidence="3">Belongs to the NAD(P)-dependent epimerase/dehydratase family. UDP-glucuronic acid decarboxylase subfamily.</text>
</comment>
<dbReference type="Pfam" id="PF16363">
    <property type="entry name" value="GDP_Man_Dehyd"/>
    <property type="match status" value="1"/>
</dbReference>
<evidence type="ECO:0000256" key="1">
    <source>
        <dbReference type="ARBA" id="ARBA00001911"/>
    </source>
</evidence>
<comment type="caution">
    <text evidence="11">The sequence shown here is derived from an EMBL/GenBank/DDBJ whole genome shotgun (WGS) entry which is preliminary data.</text>
</comment>
<dbReference type="SUPFAM" id="SSF51735">
    <property type="entry name" value="NAD(P)-binding Rossmann-fold domains"/>
    <property type="match status" value="1"/>
</dbReference>
<protein>
    <recommendedName>
        <fullName evidence="4">UDP-glucuronate decarboxylase</fullName>
        <ecNumber evidence="4">4.1.1.35</ecNumber>
    </recommendedName>
</protein>
<evidence type="ECO:0000259" key="10">
    <source>
        <dbReference type="Pfam" id="PF16363"/>
    </source>
</evidence>
<dbReference type="PANTHER" id="PTHR43078">
    <property type="entry name" value="UDP-GLUCURONIC ACID DECARBOXYLASE-RELATED"/>
    <property type="match status" value="1"/>
</dbReference>
<dbReference type="InterPro" id="IPR036291">
    <property type="entry name" value="NAD(P)-bd_dom_sf"/>
</dbReference>
<sequence>SQKQSSLGLSFKTRFDLRQSKMAATSEKQNGSKAPPLPSPLRNSKFLQSNMRILISGGAGFIGSHLVDKLMENEKNEVVVADNYFTGSKENLKKWIGHPRFELIRHDVTEPLLLEVDRIYHLACPASPIFYKYNPVKVCARRIYIIVSLLEAGPALRFWGHDLLKILN</sequence>
<evidence type="ECO:0000256" key="5">
    <source>
        <dbReference type="ARBA" id="ARBA00022793"/>
    </source>
</evidence>
<feature type="non-terminal residue" evidence="11">
    <location>
        <position position="1"/>
    </location>
</feature>
<name>A0ABQ8E6X8_BRANA</name>
<keyword evidence="5" id="KW-0210">Decarboxylase</keyword>
<evidence type="ECO:0000256" key="9">
    <source>
        <dbReference type="SAM" id="MobiDB-lite"/>
    </source>
</evidence>
<keyword evidence="7" id="KW-0456">Lyase</keyword>
<evidence type="ECO:0000313" key="11">
    <source>
        <dbReference type="EMBL" id="KAH0937399.1"/>
    </source>
</evidence>
<feature type="region of interest" description="Disordered" evidence="9">
    <location>
        <begin position="20"/>
        <end position="41"/>
    </location>
</feature>
<keyword evidence="6" id="KW-0520">NAD</keyword>
<comment type="function">
    <text evidence="8">Catalyzes the NAD-dependent decarboxylation of UDP-glucuronic acid to UDP-xylose. Necessary for the biosynthesis of the core tetrasaccharide in glycosaminoglycan biosynthesis.</text>
</comment>